<evidence type="ECO:0000313" key="1">
    <source>
        <dbReference type="EMBL" id="MDC3981063.1"/>
    </source>
</evidence>
<comment type="caution">
    <text evidence="1">The sequence shown here is derived from an EMBL/GenBank/DDBJ whole genome shotgun (WGS) entry which is preliminary data.</text>
</comment>
<dbReference type="AlphaFoldDB" id="A0A9X3X2L0"/>
<evidence type="ECO:0000313" key="2">
    <source>
        <dbReference type="Proteomes" id="UP001151081"/>
    </source>
</evidence>
<dbReference type="RefSeq" id="WP_272419725.1">
    <property type="nucleotide sequence ID" value="NZ_JAGTJJ010000003.1"/>
</dbReference>
<protein>
    <submittedName>
        <fullName evidence="1">Uncharacterized protein</fullName>
    </submittedName>
</protein>
<dbReference type="EMBL" id="JAGTJJ010000003">
    <property type="protein sequence ID" value="MDC3981063.1"/>
    <property type="molecule type" value="Genomic_DNA"/>
</dbReference>
<dbReference type="Proteomes" id="UP001151081">
    <property type="component" value="Unassembled WGS sequence"/>
</dbReference>
<proteinExistence type="predicted"/>
<organism evidence="1 2">
    <name type="scientific">Polyangium jinanense</name>
    <dbReference type="NCBI Taxonomy" id="2829994"/>
    <lineage>
        <taxon>Bacteria</taxon>
        <taxon>Pseudomonadati</taxon>
        <taxon>Myxococcota</taxon>
        <taxon>Polyangia</taxon>
        <taxon>Polyangiales</taxon>
        <taxon>Polyangiaceae</taxon>
        <taxon>Polyangium</taxon>
    </lineage>
</organism>
<name>A0A9X3X2L0_9BACT</name>
<reference evidence="1 2" key="1">
    <citation type="submission" date="2021-04" db="EMBL/GenBank/DDBJ databases">
        <title>Genome analysis of Polyangium sp.</title>
        <authorList>
            <person name="Li Y."/>
            <person name="Wang J."/>
        </authorList>
    </citation>
    <scope>NUCLEOTIDE SEQUENCE [LARGE SCALE GENOMIC DNA]</scope>
    <source>
        <strain evidence="1 2">SDU14</strain>
    </source>
</reference>
<keyword evidence="2" id="KW-1185">Reference proteome</keyword>
<gene>
    <name evidence="1" type="ORF">KEG57_11175</name>
</gene>
<accession>A0A9X3X2L0</accession>
<sequence length="98" mass="11346">MLEWLRNAWRKAFSSRAELPQVEPAVQVAVARCYRESFPERMNPPVSFSIVADENDYFVVAASNLEPGCLDFFRVAKDTHLATLVEEDQLKYRPRNLK</sequence>